<evidence type="ECO:0000313" key="6">
    <source>
        <dbReference type="EMBL" id="AFZ80470.1"/>
    </source>
</evidence>
<dbReference type="EMBL" id="CP001669">
    <property type="protein sequence ID" value="AFZ80470.1"/>
    <property type="molecule type" value="Genomic_DNA"/>
</dbReference>
<dbReference type="GO" id="GO:0005874">
    <property type="term" value="C:microtubule"/>
    <property type="evidence" value="ECO:0007669"/>
    <property type="project" value="UniProtKB-KW"/>
</dbReference>
<dbReference type="VEuPathDB" id="PiroplasmaDB:BEWA_033230"/>
<dbReference type="InterPro" id="IPR041470">
    <property type="entry name" value="GCP_N"/>
</dbReference>
<name>L0AY36_THEEQ</name>
<dbReference type="eggNOG" id="KOG2000">
    <property type="taxonomic scope" value="Eukaryota"/>
</dbReference>
<dbReference type="GO" id="GO:0051011">
    <property type="term" value="F:microtubule minus-end binding"/>
    <property type="evidence" value="ECO:0007669"/>
    <property type="project" value="TreeGrafter"/>
</dbReference>
<dbReference type="KEGG" id="beq:BEWA_033230"/>
<dbReference type="RefSeq" id="XP_004830136.1">
    <property type="nucleotide sequence ID" value="XM_004830079.1"/>
</dbReference>
<organism evidence="6 7">
    <name type="scientific">Theileria equi strain WA</name>
    <dbReference type="NCBI Taxonomy" id="1537102"/>
    <lineage>
        <taxon>Eukaryota</taxon>
        <taxon>Sar</taxon>
        <taxon>Alveolata</taxon>
        <taxon>Apicomplexa</taxon>
        <taxon>Aconoidasida</taxon>
        <taxon>Piroplasmida</taxon>
        <taxon>Theileriidae</taxon>
        <taxon>Theileria</taxon>
    </lineage>
</organism>
<evidence type="ECO:0000256" key="1">
    <source>
        <dbReference type="ARBA" id="ARBA00004245"/>
    </source>
</evidence>
<dbReference type="GO" id="GO:0031122">
    <property type="term" value="P:cytoplasmic microtubule organization"/>
    <property type="evidence" value="ECO:0007669"/>
    <property type="project" value="TreeGrafter"/>
</dbReference>
<accession>L0AY36</accession>
<dbReference type="STRING" id="1537102.L0AY36"/>
<dbReference type="Pfam" id="PF17681">
    <property type="entry name" value="GCP_N_terminal"/>
    <property type="match status" value="1"/>
</dbReference>
<comment type="subcellular location">
    <subcellularLocation>
        <location evidence="1">Cytoplasm</location>
        <location evidence="1">Cytoskeleton</location>
    </subcellularLocation>
</comment>
<dbReference type="GO" id="GO:0000278">
    <property type="term" value="P:mitotic cell cycle"/>
    <property type="evidence" value="ECO:0007669"/>
    <property type="project" value="TreeGrafter"/>
</dbReference>
<evidence type="ECO:0000313" key="7">
    <source>
        <dbReference type="Proteomes" id="UP000031512"/>
    </source>
</evidence>
<dbReference type="OrthoDB" id="5860513at2759"/>
<protein>
    <recommendedName>
        <fullName evidence="5">Gamma tubulin complex component protein N-terminal domain-containing protein</fullName>
    </recommendedName>
</protein>
<gene>
    <name evidence="6" type="ORF">BEWA_033230</name>
</gene>
<dbReference type="GO" id="GO:0051321">
    <property type="term" value="P:meiotic cell cycle"/>
    <property type="evidence" value="ECO:0007669"/>
    <property type="project" value="TreeGrafter"/>
</dbReference>
<evidence type="ECO:0000256" key="4">
    <source>
        <dbReference type="ARBA" id="ARBA00023212"/>
    </source>
</evidence>
<dbReference type="GO" id="GO:0000930">
    <property type="term" value="C:gamma-tubulin complex"/>
    <property type="evidence" value="ECO:0007669"/>
    <property type="project" value="TreeGrafter"/>
</dbReference>
<dbReference type="PANTHER" id="PTHR19302">
    <property type="entry name" value="GAMMA TUBULIN COMPLEX PROTEIN"/>
    <property type="match status" value="1"/>
</dbReference>
<sequence>MKHNTPLESSSLTTVAPGSLKRDVLQLAEYLSNISKADIVSYDLDSAYYNLNRSTASGKGFSNYIDNLERNLYNRLEAELIQLFNEYDVTTKPDIDPQKVLGQIERYLDSKIPSSNVKDILSSSSSRLCRLPAVLQLLFLLKDNAIYKGDPYNSMQYDSTTKHTSGLKRKLVDDYQLNPLHNEQNAFCLTDSLGHSFTLPEGISKEDLETVESGVEYGEIDEHDLVLDVIYVLQGIEGRFIKFDTRGYFLLSPNTSVSPSVRQLVNKISVIGQLYNSIKNRSIQKGLIIDAMFQAILEHLNEYDCLLNSLSSNPNNDKLTLLGLFSLIQKSYNKIRLLSLVLDNPPDSVINLVYDLSSRGDSFSRDIFSELLRKSLFPYFEMILRWIIFGDIHDPYDEFFVVPDDSDNSFVFEELKVFKFIPLKFAKSVFEAGISANYLHKLDGINHENDLSLLIKHISCEEDITNWSIYSSIQRIHTIQSHLKYSDRITAILLNDYNIVDYMKFICLQPTFSTPSKTLNLEDFVKSLEHGETLYLPKFSFPYSLIVEENHIPTYSTIIRLRYLLFKANENLDALLQNYIWYFKHNNGILGLSGFFNKVNFYRAEMSHFVHIIQSNQNIDFEISKFLKFLNSIDKNTTVYEVRDNHNRFINSIQIDQYADIIKILENIINFTEVLLPLYKKKMEGLHALVELQYSPNSLLKFLNENILDEHSIGRSVSYASNFRKNLLFFLQQLEFRDTGCRRLFSVVDFNRFYQNNHLLSPLLYGNMSCEYGLYN</sequence>
<evidence type="ECO:0000256" key="2">
    <source>
        <dbReference type="ARBA" id="ARBA00022490"/>
    </source>
</evidence>
<dbReference type="Proteomes" id="UP000031512">
    <property type="component" value="Chromosome 1"/>
</dbReference>
<evidence type="ECO:0000259" key="5">
    <source>
        <dbReference type="Pfam" id="PF17681"/>
    </source>
</evidence>
<keyword evidence="3" id="KW-0493">Microtubule</keyword>
<evidence type="ECO:0000256" key="3">
    <source>
        <dbReference type="ARBA" id="ARBA00022701"/>
    </source>
</evidence>
<dbReference type="GO" id="GO:0043015">
    <property type="term" value="F:gamma-tubulin binding"/>
    <property type="evidence" value="ECO:0007669"/>
    <property type="project" value="InterPro"/>
</dbReference>
<dbReference type="Gene3D" id="1.20.120.1900">
    <property type="entry name" value="Gamma-tubulin complex, C-terminal domain"/>
    <property type="match status" value="1"/>
</dbReference>
<dbReference type="InterPro" id="IPR007259">
    <property type="entry name" value="GCP"/>
</dbReference>
<dbReference type="InterPro" id="IPR042241">
    <property type="entry name" value="GCP_C_sf"/>
</dbReference>
<dbReference type="GeneID" id="15803703"/>
<reference evidence="6 7" key="1">
    <citation type="journal article" date="2012" name="BMC Genomics">
        <title>Comparative genomic analysis and phylogenetic position of Theileria equi.</title>
        <authorList>
            <person name="Kappmeyer L.S."/>
            <person name="Thiagarajan M."/>
            <person name="Herndon D.R."/>
            <person name="Ramsay J.D."/>
            <person name="Caler E."/>
            <person name="Djikeng A."/>
            <person name="Gillespie J.J."/>
            <person name="Lau A.O."/>
            <person name="Roalson E.H."/>
            <person name="Silva J.C."/>
            <person name="Silva M.G."/>
            <person name="Suarez C.E."/>
            <person name="Ueti M.W."/>
            <person name="Nene V.M."/>
            <person name="Mealey R.H."/>
            <person name="Knowles D.P."/>
            <person name="Brayton K.A."/>
        </authorList>
    </citation>
    <scope>NUCLEOTIDE SEQUENCE [LARGE SCALE GENOMIC DNA]</scope>
    <source>
        <strain evidence="6 7">WA</strain>
    </source>
</reference>
<keyword evidence="7" id="KW-1185">Reference proteome</keyword>
<dbReference type="GO" id="GO:0051225">
    <property type="term" value="P:spindle assembly"/>
    <property type="evidence" value="ECO:0007669"/>
    <property type="project" value="TreeGrafter"/>
</dbReference>
<keyword evidence="4" id="KW-0206">Cytoskeleton</keyword>
<dbReference type="AlphaFoldDB" id="L0AY36"/>
<feature type="domain" description="Gamma tubulin complex component protein N-terminal" evidence="5">
    <location>
        <begin position="228"/>
        <end position="487"/>
    </location>
</feature>
<dbReference type="GO" id="GO:0000922">
    <property type="term" value="C:spindle pole"/>
    <property type="evidence" value="ECO:0007669"/>
    <property type="project" value="InterPro"/>
</dbReference>
<dbReference type="PANTHER" id="PTHR19302:SF14">
    <property type="entry name" value="GAMMA-TUBULIN COMPLEX COMPONENT 3"/>
    <property type="match status" value="1"/>
</dbReference>
<dbReference type="GO" id="GO:0007020">
    <property type="term" value="P:microtubule nucleation"/>
    <property type="evidence" value="ECO:0007669"/>
    <property type="project" value="InterPro"/>
</dbReference>
<keyword evidence="2" id="KW-0963">Cytoplasm</keyword>
<proteinExistence type="predicted"/>